<proteinExistence type="predicted"/>
<keyword evidence="3" id="KW-1185">Reference proteome</keyword>
<feature type="region of interest" description="Disordered" evidence="1">
    <location>
        <begin position="169"/>
        <end position="292"/>
    </location>
</feature>
<reference evidence="2" key="1">
    <citation type="submission" date="2022-08" db="EMBL/GenBank/DDBJ databases">
        <authorList>
            <person name="Vandamme P."/>
            <person name="Hettiarachchi A."/>
            <person name="Peeters C."/>
            <person name="Cnockaert M."/>
            <person name="Carlier A."/>
        </authorList>
    </citation>
    <scope>NUCLEOTIDE SEQUENCE</scope>
    <source>
        <strain evidence="2">LMG 31809</strain>
    </source>
</reference>
<feature type="compositionally biased region" description="Basic and acidic residues" evidence="1">
    <location>
        <begin position="578"/>
        <end position="589"/>
    </location>
</feature>
<protein>
    <recommendedName>
        <fullName evidence="4">Flagellar hook-length control protein FliK</fullName>
    </recommendedName>
</protein>
<feature type="region of interest" description="Disordered" evidence="1">
    <location>
        <begin position="1"/>
        <end position="60"/>
    </location>
</feature>
<accession>A0A9X3Z6F0</accession>
<feature type="compositionally biased region" description="Pro residues" evidence="1">
    <location>
        <begin position="175"/>
        <end position="190"/>
    </location>
</feature>
<dbReference type="RefSeq" id="WP_274942706.1">
    <property type="nucleotide sequence ID" value="NZ_JANWOI010000001.1"/>
</dbReference>
<dbReference type="EMBL" id="JANWOI010000001">
    <property type="protein sequence ID" value="MDA5193007.1"/>
    <property type="molecule type" value="Genomic_DNA"/>
</dbReference>
<sequence length="677" mass="71121">MSGPGSSSLPPRIASGPEPVTRIDRPQSSSDQQPSEQTPRQAGTPVTPAAPATVAESPHHDPAVSLAASFARLDRGALLAGLISGLSPEGDPVLQSPSGSYVIETTGQTSKALLTALNTAETATFEIIATERVIEARVITLNGKPPQGLGPDLTPALVKLILIKAPENTATGPLPARPEAPTPTYRPPVSTPAAPGQTSASGDSNADEPLPMLTRMPAQASLAQGQAVQGPSPQALSPPEPGRTVTAPVQTPQPQTASQTVLMPSAPALPPPAPGSVPLPNPALPMEPGPTQEPAIGRPLPALLESLPAPERPQVKGSAQPAAPLAAPPRPAVVVLDRILPLPAASPARTPPSTPLPQQSIPGEILAPQSNIPQPTRIMTAAGIVTLAEPLPLPPGTRVMLSLTVVEHRTPLAGLDPLAKLDQAFAPTAQPLMRSLPLEETAQILTQSQAQPPIKDWPNLELALAMLNPALTERILDKLPTPERLMTPVTLLFLSALGLRSPARLIFGREGLARLEAQGRGDLARLIDDEISKPLLSAQDRSSADWRSMLLPLRTPDGLQAIPLVVRQLGGNADPDDKDGKAKDKDRPEERGTRFLLDLRLGATGKLQFDGMIRERTFNLILRSEKDFPSSAASHIRSLFRSALEESRFTGDILLRTEPPVAVQTTAPQGPAHSFKA</sequence>
<evidence type="ECO:0000256" key="1">
    <source>
        <dbReference type="SAM" id="MobiDB-lite"/>
    </source>
</evidence>
<dbReference type="Proteomes" id="UP001141619">
    <property type="component" value="Unassembled WGS sequence"/>
</dbReference>
<comment type="caution">
    <text evidence="2">The sequence shown here is derived from an EMBL/GenBank/DDBJ whole genome shotgun (WGS) entry which is preliminary data.</text>
</comment>
<feature type="region of interest" description="Disordered" evidence="1">
    <location>
        <begin position="570"/>
        <end position="589"/>
    </location>
</feature>
<feature type="compositionally biased region" description="Polar residues" evidence="1">
    <location>
        <begin position="247"/>
        <end position="262"/>
    </location>
</feature>
<evidence type="ECO:0000313" key="3">
    <source>
        <dbReference type="Proteomes" id="UP001141619"/>
    </source>
</evidence>
<evidence type="ECO:0000313" key="2">
    <source>
        <dbReference type="EMBL" id="MDA5193007.1"/>
    </source>
</evidence>
<feature type="compositionally biased region" description="Low complexity" evidence="1">
    <location>
        <begin position="26"/>
        <end position="55"/>
    </location>
</feature>
<feature type="compositionally biased region" description="Pro residues" evidence="1">
    <location>
        <begin position="267"/>
        <end position="288"/>
    </location>
</feature>
<dbReference type="AlphaFoldDB" id="A0A9X3Z6F0"/>
<name>A0A9X3Z6F0_9PROT</name>
<feature type="compositionally biased region" description="Polar residues" evidence="1">
    <location>
        <begin position="221"/>
        <end position="235"/>
    </location>
</feature>
<evidence type="ECO:0008006" key="4">
    <source>
        <dbReference type="Google" id="ProtNLM"/>
    </source>
</evidence>
<gene>
    <name evidence="2" type="ORF">NYP16_03420</name>
</gene>
<organism evidence="2 3">
    <name type="scientific">Govanella unica</name>
    <dbReference type="NCBI Taxonomy" id="2975056"/>
    <lineage>
        <taxon>Bacteria</taxon>
        <taxon>Pseudomonadati</taxon>
        <taxon>Pseudomonadota</taxon>
        <taxon>Alphaproteobacteria</taxon>
        <taxon>Emcibacterales</taxon>
        <taxon>Govanellaceae</taxon>
        <taxon>Govanella</taxon>
    </lineage>
</organism>
<reference evidence="2" key="2">
    <citation type="journal article" date="2023" name="Syst. Appl. Microbiol.">
        <title>Govania unica gen. nov., sp. nov., a rare biosphere bacterium that represents a novel family in the class Alphaproteobacteria.</title>
        <authorList>
            <person name="Vandamme P."/>
            <person name="Peeters C."/>
            <person name="Hettiarachchi A."/>
            <person name="Cnockaert M."/>
            <person name="Carlier A."/>
        </authorList>
    </citation>
    <scope>NUCLEOTIDE SEQUENCE</scope>
    <source>
        <strain evidence="2">LMG 31809</strain>
    </source>
</reference>